<keyword evidence="1" id="KW-0472">Membrane</keyword>
<evidence type="ECO:0000256" key="1">
    <source>
        <dbReference type="SAM" id="Phobius"/>
    </source>
</evidence>
<gene>
    <name evidence="2" type="ORF">Taro_045429</name>
</gene>
<comment type="caution">
    <text evidence="2">The sequence shown here is derived from an EMBL/GenBank/DDBJ whole genome shotgun (WGS) entry which is preliminary data.</text>
</comment>
<feature type="transmembrane region" description="Helical" evidence="1">
    <location>
        <begin position="191"/>
        <end position="214"/>
    </location>
</feature>
<dbReference type="EMBL" id="NMUH01005341">
    <property type="protein sequence ID" value="MQM12509.1"/>
    <property type="molecule type" value="Genomic_DNA"/>
</dbReference>
<evidence type="ECO:0008006" key="4">
    <source>
        <dbReference type="Google" id="ProtNLM"/>
    </source>
</evidence>
<organism evidence="2 3">
    <name type="scientific">Colocasia esculenta</name>
    <name type="common">Wild taro</name>
    <name type="synonym">Arum esculentum</name>
    <dbReference type="NCBI Taxonomy" id="4460"/>
    <lineage>
        <taxon>Eukaryota</taxon>
        <taxon>Viridiplantae</taxon>
        <taxon>Streptophyta</taxon>
        <taxon>Embryophyta</taxon>
        <taxon>Tracheophyta</taxon>
        <taxon>Spermatophyta</taxon>
        <taxon>Magnoliopsida</taxon>
        <taxon>Liliopsida</taxon>
        <taxon>Araceae</taxon>
        <taxon>Aroideae</taxon>
        <taxon>Colocasieae</taxon>
        <taxon>Colocasia</taxon>
    </lineage>
</organism>
<sequence>MNNLERDEELEELYAAPRSPCSSPCSMLKPLVQQPLGSSNGLANRVSVSTCIKKCDDVRGQPIILPREKPFRVCSFKGNGQNGADEIDRDSKFSKKPVQLSHAPHEMEEIVTASPDVTTNSLSYASGEKEGTVSGSQAIERLFKKWLTILHTQASSEATDDVYGKRTPEIETSEDQVESQRVKVDNVFKVALIWYMGLDATIKIPLTIFIPWYLITRVIYGIEVAKELTPLWVIGPLVTALYIKIIQGICFLYSFCFKQVVRFVGNVPSYYVLIHSYVTEGKLKAFLYACFCQPIVDVKNMDYKALLLEKLKQLKEWAKEKYLDYVESIWPYYCRTIRFLKKANLL</sequence>
<keyword evidence="1" id="KW-1133">Transmembrane helix</keyword>
<dbReference type="AlphaFoldDB" id="A0A843WRA0"/>
<accession>A0A843WRA0</accession>
<feature type="transmembrane region" description="Helical" evidence="1">
    <location>
        <begin position="234"/>
        <end position="256"/>
    </location>
</feature>
<evidence type="ECO:0000313" key="2">
    <source>
        <dbReference type="EMBL" id="MQM12509.1"/>
    </source>
</evidence>
<keyword evidence="3" id="KW-1185">Reference proteome</keyword>
<evidence type="ECO:0000313" key="3">
    <source>
        <dbReference type="Proteomes" id="UP000652761"/>
    </source>
</evidence>
<dbReference type="PANTHER" id="PTHR48223">
    <property type="entry name" value="DEFECTIVE 2759, PUTATIVE ISOFORM 1-RELATED"/>
    <property type="match status" value="1"/>
</dbReference>
<protein>
    <recommendedName>
        <fullName evidence="4">Embryo defective 2759</fullName>
    </recommendedName>
</protein>
<proteinExistence type="predicted"/>
<reference evidence="2" key="1">
    <citation type="submission" date="2017-07" db="EMBL/GenBank/DDBJ databases">
        <title>Taro Niue Genome Assembly and Annotation.</title>
        <authorList>
            <person name="Atibalentja N."/>
            <person name="Keating K."/>
            <person name="Fields C.J."/>
        </authorList>
    </citation>
    <scope>NUCLEOTIDE SEQUENCE</scope>
    <source>
        <strain evidence="2">Niue_2</strain>
        <tissue evidence="2">Leaf</tissue>
    </source>
</reference>
<dbReference type="OrthoDB" id="748739at2759"/>
<dbReference type="PANTHER" id="PTHR48223:SF1">
    <property type="entry name" value="ABC TRANSMEMBRANE TYPE-1 DOMAIN-CONTAINING PROTEIN"/>
    <property type="match status" value="1"/>
</dbReference>
<dbReference type="Proteomes" id="UP000652761">
    <property type="component" value="Unassembled WGS sequence"/>
</dbReference>
<name>A0A843WRA0_COLES</name>
<keyword evidence="1" id="KW-0812">Transmembrane</keyword>